<evidence type="ECO:0000256" key="3">
    <source>
        <dbReference type="ARBA" id="ARBA00022833"/>
    </source>
</evidence>
<sequence length="149" mass="16404">MMRDGPFHGRCLCGAVRVTAARLDDEISACHCDLCTRWGGGVQMGIEAPADGLSIDGPVKVHRSSRLAERGWCDTCGSAVFFRYVEDRDTGYLELSPGLFDNAGGARLTRVVYADRRPHGYWLEGEDVARIGRKSYEADNPHLSQETTP</sequence>
<dbReference type="InterPro" id="IPR011057">
    <property type="entry name" value="Mss4-like_sf"/>
</dbReference>
<keyword evidence="2" id="KW-0479">Metal-binding</keyword>
<protein>
    <recommendedName>
        <fullName evidence="5">CENP-V/GFA domain-containing protein</fullName>
    </recommendedName>
</protein>
<name>A3TWF7_PSEBH</name>
<reference evidence="6 7" key="1">
    <citation type="journal article" date="2010" name="J. Bacteriol.">
        <title>Genome sequences of Oceanicola granulosus HTCC2516(T) and Oceanicola batsensis HTCC2597(TDelta).</title>
        <authorList>
            <person name="Thrash J.C."/>
            <person name="Cho J.C."/>
            <person name="Vergin K.L."/>
            <person name="Giovannoni S.J."/>
        </authorList>
    </citation>
    <scope>NUCLEOTIDE SEQUENCE [LARGE SCALE GENOMIC DNA]</scope>
    <source>
        <strain evidence="7">ATCC BAA-863 / DSM 15984 / KCTC 12145 / HTCC2597</strain>
    </source>
</reference>
<evidence type="ECO:0000313" key="7">
    <source>
        <dbReference type="Proteomes" id="UP000004318"/>
    </source>
</evidence>
<dbReference type="PROSITE" id="PS51891">
    <property type="entry name" value="CENP_V_GFA"/>
    <property type="match status" value="1"/>
</dbReference>
<dbReference type="PANTHER" id="PTHR33337">
    <property type="entry name" value="GFA DOMAIN-CONTAINING PROTEIN"/>
    <property type="match status" value="1"/>
</dbReference>
<dbReference type="Proteomes" id="UP000004318">
    <property type="component" value="Unassembled WGS sequence"/>
</dbReference>
<evidence type="ECO:0000313" key="6">
    <source>
        <dbReference type="EMBL" id="EAQ03953.1"/>
    </source>
</evidence>
<dbReference type="PANTHER" id="PTHR33337:SF40">
    <property type="entry name" value="CENP-V_GFA DOMAIN-CONTAINING PROTEIN-RELATED"/>
    <property type="match status" value="1"/>
</dbReference>
<feature type="domain" description="CENP-V/GFA" evidence="5">
    <location>
        <begin position="7"/>
        <end position="137"/>
    </location>
</feature>
<proteinExistence type="inferred from homology"/>
<evidence type="ECO:0000256" key="1">
    <source>
        <dbReference type="ARBA" id="ARBA00005495"/>
    </source>
</evidence>
<keyword evidence="3" id="KW-0862">Zinc</keyword>
<evidence type="ECO:0000256" key="4">
    <source>
        <dbReference type="ARBA" id="ARBA00023239"/>
    </source>
</evidence>
<dbReference type="RefSeq" id="WP_009806606.1">
    <property type="nucleotide sequence ID" value="NZ_CH724131.1"/>
</dbReference>
<comment type="similarity">
    <text evidence="1">Belongs to the Gfa family.</text>
</comment>
<dbReference type="InterPro" id="IPR006913">
    <property type="entry name" value="CENP-V/GFA"/>
</dbReference>
<keyword evidence="4" id="KW-0456">Lyase</keyword>
<keyword evidence="7" id="KW-1185">Reference proteome</keyword>
<dbReference type="OrthoDB" id="9807246at2"/>
<dbReference type="HOGENOM" id="CLU_055491_4_1_5"/>
<dbReference type="SUPFAM" id="SSF51316">
    <property type="entry name" value="Mss4-like"/>
    <property type="match status" value="1"/>
</dbReference>
<dbReference type="STRING" id="252305.OB2597_11936"/>
<dbReference type="EMBL" id="AAMO01000003">
    <property type="protein sequence ID" value="EAQ03953.1"/>
    <property type="molecule type" value="Genomic_DNA"/>
</dbReference>
<organism evidence="6 7">
    <name type="scientific">Pseudooceanicola batsensis (strain ATCC BAA-863 / DSM 15984 / KCTC 12145 / HTCC2597)</name>
    <name type="common">Oceanicola batsensis</name>
    <dbReference type="NCBI Taxonomy" id="252305"/>
    <lineage>
        <taxon>Bacteria</taxon>
        <taxon>Pseudomonadati</taxon>
        <taxon>Pseudomonadota</taxon>
        <taxon>Alphaproteobacteria</taxon>
        <taxon>Rhodobacterales</taxon>
        <taxon>Paracoccaceae</taxon>
        <taxon>Pseudooceanicola</taxon>
    </lineage>
</organism>
<gene>
    <name evidence="6" type="ORF">OB2597_11936</name>
</gene>
<accession>A3TWF7</accession>
<dbReference type="GO" id="GO:0016846">
    <property type="term" value="F:carbon-sulfur lyase activity"/>
    <property type="evidence" value="ECO:0007669"/>
    <property type="project" value="InterPro"/>
</dbReference>
<dbReference type="GO" id="GO:0046872">
    <property type="term" value="F:metal ion binding"/>
    <property type="evidence" value="ECO:0007669"/>
    <property type="project" value="UniProtKB-KW"/>
</dbReference>
<dbReference type="Gene3D" id="3.90.1590.10">
    <property type="entry name" value="glutathione-dependent formaldehyde- activating enzyme (gfa)"/>
    <property type="match status" value="1"/>
</dbReference>
<dbReference type="AlphaFoldDB" id="A3TWF7"/>
<dbReference type="eggNOG" id="COG3791">
    <property type="taxonomic scope" value="Bacteria"/>
</dbReference>
<evidence type="ECO:0000259" key="5">
    <source>
        <dbReference type="PROSITE" id="PS51891"/>
    </source>
</evidence>
<evidence type="ECO:0000256" key="2">
    <source>
        <dbReference type="ARBA" id="ARBA00022723"/>
    </source>
</evidence>
<dbReference type="Pfam" id="PF04828">
    <property type="entry name" value="GFA"/>
    <property type="match status" value="1"/>
</dbReference>
<comment type="caution">
    <text evidence="6">The sequence shown here is derived from an EMBL/GenBank/DDBJ whole genome shotgun (WGS) entry which is preliminary data.</text>
</comment>